<dbReference type="AlphaFoldDB" id="A0A8S0TEK7"/>
<accession>A0A8S0TEK7</accession>
<keyword evidence="8" id="KW-1185">Reference proteome</keyword>
<dbReference type="InterPro" id="IPR006564">
    <property type="entry name" value="Znf_PMZ"/>
</dbReference>
<dbReference type="InterPro" id="IPR007527">
    <property type="entry name" value="Znf_SWIM"/>
</dbReference>
<comment type="caution">
    <text evidence="7">The sequence shown here is derived from an EMBL/GenBank/DDBJ whole genome shotgun (WGS) entry which is preliminary data.</text>
</comment>
<evidence type="ECO:0000256" key="3">
    <source>
        <dbReference type="ARBA" id="ARBA00022833"/>
    </source>
</evidence>
<feature type="region of interest" description="Disordered" evidence="5">
    <location>
        <begin position="147"/>
        <end position="175"/>
    </location>
</feature>
<proteinExistence type="predicted"/>
<reference evidence="7 8" key="1">
    <citation type="submission" date="2019-12" db="EMBL/GenBank/DDBJ databases">
        <authorList>
            <person name="Alioto T."/>
            <person name="Alioto T."/>
            <person name="Gomez Garrido J."/>
        </authorList>
    </citation>
    <scope>NUCLEOTIDE SEQUENCE [LARGE SCALE GENOMIC DNA]</scope>
</reference>
<name>A0A8S0TEK7_OLEEU</name>
<dbReference type="PANTHER" id="PTHR47718:SF13">
    <property type="entry name" value="OS09G0290500 PROTEIN"/>
    <property type="match status" value="1"/>
</dbReference>
<evidence type="ECO:0000313" key="7">
    <source>
        <dbReference type="EMBL" id="CAA3001997.1"/>
    </source>
</evidence>
<feature type="domain" description="SWIM-type" evidence="6">
    <location>
        <begin position="2"/>
        <end position="38"/>
    </location>
</feature>
<evidence type="ECO:0000256" key="5">
    <source>
        <dbReference type="SAM" id="MobiDB-lite"/>
    </source>
</evidence>
<dbReference type="Proteomes" id="UP000594638">
    <property type="component" value="Unassembled WGS sequence"/>
</dbReference>
<dbReference type="GO" id="GO:0008270">
    <property type="term" value="F:zinc ion binding"/>
    <property type="evidence" value="ECO:0007669"/>
    <property type="project" value="UniProtKB-KW"/>
</dbReference>
<evidence type="ECO:0000259" key="6">
    <source>
        <dbReference type="PROSITE" id="PS50966"/>
    </source>
</evidence>
<evidence type="ECO:0000256" key="1">
    <source>
        <dbReference type="ARBA" id="ARBA00022723"/>
    </source>
</evidence>
<feature type="compositionally biased region" description="Basic and acidic residues" evidence="5">
    <location>
        <begin position="147"/>
        <end position="161"/>
    </location>
</feature>
<sequence>MFIVCFRRDNCEVECNCHLFEFRGIVCKHAISALVRNDVSLLPKKYVLRQWRRDVSRQYMRVPTTYDDLVCSAEQVRYEQLCAAFTKMANLVARNEERSKNLLQWIEFRATELALSKRNSIEMHGFEDMNDANIYILDPKFTKRKDAPKKLCKKSPLETHSKKSKGRKKAPVNSDVANTSMFEDAQVHNVSSSHVSHHFGMQGSTQN</sequence>
<evidence type="ECO:0000256" key="2">
    <source>
        <dbReference type="ARBA" id="ARBA00022771"/>
    </source>
</evidence>
<dbReference type="PANTHER" id="PTHR47718">
    <property type="entry name" value="OS01G0519700 PROTEIN"/>
    <property type="match status" value="1"/>
</dbReference>
<evidence type="ECO:0000313" key="8">
    <source>
        <dbReference type="Proteomes" id="UP000594638"/>
    </source>
</evidence>
<dbReference type="PROSITE" id="PS50966">
    <property type="entry name" value="ZF_SWIM"/>
    <property type="match status" value="1"/>
</dbReference>
<gene>
    <name evidence="7" type="ORF">OLEA9_A012821</name>
</gene>
<dbReference type="SMART" id="SM00575">
    <property type="entry name" value="ZnF_PMZ"/>
    <property type="match status" value="1"/>
</dbReference>
<evidence type="ECO:0000256" key="4">
    <source>
        <dbReference type="PROSITE-ProRule" id="PRU00325"/>
    </source>
</evidence>
<keyword evidence="1" id="KW-0479">Metal-binding</keyword>
<keyword evidence="2 4" id="KW-0863">Zinc-finger</keyword>
<dbReference type="EMBL" id="CACTIH010005800">
    <property type="protein sequence ID" value="CAA3001997.1"/>
    <property type="molecule type" value="Genomic_DNA"/>
</dbReference>
<dbReference type="OrthoDB" id="589154at2759"/>
<dbReference type="Pfam" id="PF04434">
    <property type="entry name" value="SWIM"/>
    <property type="match status" value="1"/>
</dbReference>
<organism evidence="7 8">
    <name type="scientific">Olea europaea subsp. europaea</name>
    <dbReference type="NCBI Taxonomy" id="158383"/>
    <lineage>
        <taxon>Eukaryota</taxon>
        <taxon>Viridiplantae</taxon>
        <taxon>Streptophyta</taxon>
        <taxon>Embryophyta</taxon>
        <taxon>Tracheophyta</taxon>
        <taxon>Spermatophyta</taxon>
        <taxon>Magnoliopsida</taxon>
        <taxon>eudicotyledons</taxon>
        <taxon>Gunneridae</taxon>
        <taxon>Pentapetalae</taxon>
        <taxon>asterids</taxon>
        <taxon>lamiids</taxon>
        <taxon>Lamiales</taxon>
        <taxon>Oleaceae</taxon>
        <taxon>Oleeae</taxon>
        <taxon>Olea</taxon>
    </lineage>
</organism>
<keyword evidence="3" id="KW-0862">Zinc</keyword>
<protein>
    <submittedName>
        <fullName evidence="7">FAR-RED IMPAIRED RESPONSE 1-like</fullName>
    </submittedName>
</protein>
<dbReference type="Gramene" id="OE9A012821T1">
    <property type="protein sequence ID" value="OE9A012821C1"/>
    <property type="gene ID" value="OE9A012821"/>
</dbReference>